<dbReference type="GO" id="GO:0009055">
    <property type="term" value="F:electron transfer activity"/>
    <property type="evidence" value="ECO:0007669"/>
    <property type="project" value="InterPro"/>
</dbReference>
<feature type="domain" description="Cytochrome c" evidence="7">
    <location>
        <begin position="45"/>
        <end position="127"/>
    </location>
</feature>
<dbReference type="GO" id="GO:0020037">
    <property type="term" value="F:heme binding"/>
    <property type="evidence" value="ECO:0007669"/>
    <property type="project" value="InterPro"/>
</dbReference>
<organism evidence="8 9">
    <name type="scientific">Paraburkholderia silvatlantica</name>
    <dbReference type="NCBI Taxonomy" id="321895"/>
    <lineage>
        <taxon>Bacteria</taxon>
        <taxon>Pseudomonadati</taxon>
        <taxon>Pseudomonadota</taxon>
        <taxon>Betaproteobacteria</taxon>
        <taxon>Burkholderiales</taxon>
        <taxon>Burkholderiaceae</taxon>
        <taxon>Paraburkholderia</taxon>
    </lineage>
</organism>
<comment type="caution">
    <text evidence="8">The sequence shown here is derived from an EMBL/GenBank/DDBJ whole genome shotgun (WGS) entry which is preliminary data.</text>
</comment>
<keyword evidence="1 4" id="KW-0349">Heme</keyword>
<evidence type="ECO:0000313" key="9">
    <source>
        <dbReference type="Proteomes" id="UP000247772"/>
    </source>
</evidence>
<dbReference type="PROSITE" id="PS51007">
    <property type="entry name" value="CYTC"/>
    <property type="match status" value="2"/>
</dbReference>
<dbReference type="InterPro" id="IPR036909">
    <property type="entry name" value="Cyt_c-like_dom_sf"/>
</dbReference>
<dbReference type="GO" id="GO:0046872">
    <property type="term" value="F:metal ion binding"/>
    <property type="evidence" value="ECO:0007669"/>
    <property type="project" value="UniProtKB-KW"/>
</dbReference>
<sequence>MELRVSPRRIFRPLIPLVAPLAAALLLGTTGVLSAAHAQTAASAPQPKAPDTIAARVQGCTACHGAHGQGTDNDYFPRLAGKPAEYLFNQLMNFREGRRKYPPMNYLVTYLSDDYLHEIATFFSQQRPPYPPPAKPSVGSDTLARGQQIVLHGDTARQVPACAACHGAKLTGMEPAIPGLVGLHMDYISAQIGAWRSGSRHAKAPDCMHEIATRLTDEDVNAVAAWLSTQSAPQNPVPAPAGSLKTPLACGSEPQ</sequence>
<keyword evidence="3 4" id="KW-0408">Iron</keyword>
<evidence type="ECO:0000313" key="8">
    <source>
        <dbReference type="EMBL" id="PYE23313.1"/>
    </source>
</evidence>
<dbReference type="Pfam" id="PF00034">
    <property type="entry name" value="Cytochrom_C"/>
    <property type="match status" value="1"/>
</dbReference>
<dbReference type="OrthoDB" id="9773456at2"/>
<feature type="domain" description="Cytochrome c" evidence="7">
    <location>
        <begin position="141"/>
        <end position="231"/>
    </location>
</feature>
<feature type="region of interest" description="Disordered" evidence="5">
    <location>
        <begin position="230"/>
        <end position="255"/>
    </location>
</feature>
<dbReference type="PANTHER" id="PTHR33751">
    <property type="entry name" value="CBB3-TYPE CYTOCHROME C OXIDASE SUBUNIT FIXP"/>
    <property type="match status" value="1"/>
</dbReference>
<keyword evidence="2 4" id="KW-0479">Metal-binding</keyword>
<dbReference type="PANTHER" id="PTHR33751:SF11">
    <property type="entry name" value="BLL4483 PROTEIN"/>
    <property type="match status" value="1"/>
</dbReference>
<protein>
    <submittedName>
        <fullName evidence="8">Cytochrome c553</fullName>
    </submittedName>
</protein>
<dbReference type="AlphaFoldDB" id="A0A2U1AF64"/>
<feature type="signal peptide" evidence="6">
    <location>
        <begin position="1"/>
        <end position="35"/>
    </location>
</feature>
<dbReference type="Proteomes" id="UP000247772">
    <property type="component" value="Unassembled WGS sequence"/>
</dbReference>
<name>A0A2U1AF64_9BURK</name>
<feature type="chain" id="PRO_5030057852" evidence="6">
    <location>
        <begin position="36"/>
        <end position="255"/>
    </location>
</feature>
<evidence type="ECO:0000259" key="7">
    <source>
        <dbReference type="PROSITE" id="PS51007"/>
    </source>
</evidence>
<reference evidence="8 9" key="1">
    <citation type="submission" date="2018-06" db="EMBL/GenBank/DDBJ databases">
        <title>Genomic Encyclopedia of Type Strains, Phase IV (KMG-V): Genome sequencing to study the core and pangenomes of soil and plant-associated prokaryotes.</title>
        <authorList>
            <person name="Whitman W."/>
        </authorList>
    </citation>
    <scope>NUCLEOTIDE SEQUENCE [LARGE SCALE GENOMIC DNA]</scope>
    <source>
        <strain evidence="8 9">SRCL-318</strain>
    </source>
</reference>
<accession>A0A2U1AF64</accession>
<evidence type="ECO:0000256" key="2">
    <source>
        <dbReference type="ARBA" id="ARBA00022723"/>
    </source>
</evidence>
<evidence type="ECO:0000256" key="1">
    <source>
        <dbReference type="ARBA" id="ARBA00022617"/>
    </source>
</evidence>
<proteinExistence type="predicted"/>
<dbReference type="EMBL" id="QJSQ01000008">
    <property type="protein sequence ID" value="PYE23313.1"/>
    <property type="molecule type" value="Genomic_DNA"/>
</dbReference>
<evidence type="ECO:0000256" key="4">
    <source>
        <dbReference type="PROSITE-ProRule" id="PRU00433"/>
    </source>
</evidence>
<evidence type="ECO:0000256" key="5">
    <source>
        <dbReference type="SAM" id="MobiDB-lite"/>
    </source>
</evidence>
<dbReference type="InterPro" id="IPR050597">
    <property type="entry name" value="Cytochrome_c_Oxidase_Subunit"/>
</dbReference>
<dbReference type="InterPro" id="IPR009056">
    <property type="entry name" value="Cyt_c-like_dom"/>
</dbReference>
<evidence type="ECO:0000256" key="3">
    <source>
        <dbReference type="ARBA" id="ARBA00023004"/>
    </source>
</evidence>
<gene>
    <name evidence="8" type="ORF">C7410_108213</name>
</gene>
<dbReference type="RefSeq" id="WP_110384358.1">
    <property type="nucleotide sequence ID" value="NZ_JACHVZ010000011.1"/>
</dbReference>
<evidence type="ECO:0000256" key="6">
    <source>
        <dbReference type="SAM" id="SignalP"/>
    </source>
</evidence>
<keyword evidence="6" id="KW-0732">Signal</keyword>
<dbReference type="Gene3D" id="1.10.760.10">
    <property type="entry name" value="Cytochrome c-like domain"/>
    <property type="match status" value="2"/>
</dbReference>
<dbReference type="SUPFAM" id="SSF46626">
    <property type="entry name" value="Cytochrome c"/>
    <property type="match status" value="2"/>
</dbReference>